<dbReference type="Gene3D" id="2.102.10.10">
    <property type="entry name" value="Rieske [2Fe-2S] iron-sulphur domain"/>
    <property type="match status" value="1"/>
</dbReference>
<comment type="caution">
    <text evidence="7">The sequence shown here is derived from an EMBL/GenBank/DDBJ whole genome shotgun (WGS) entry which is preliminary data.</text>
</comment>
<evidence type="ECO:0000313" key="7">
    <source>
        <dbReference type="EMBL" id="GAA4434933.1"/>
    </source>
</evidence>
<evidence type="ECO:0000259" key="6">
    <source>
        <dbReference type="PROSITE" id="PS51296"/>
    </source>
</evidence>
<keyword evidence="2" id="KW-0479">Metal-binding</keyword>
<gene>
    <name evidence="7" type="ORF">GCM10023188_26460</name>
</gene>
<reference evidence="8" key="1">
    <citation type="journal article" date="2019" name="Int. J. Syst. Evol. Microbiol.">
        <title>The Global Catalogue of Microorganisms (GCM) 10K type strain sequencing project: providing services to taxonomists for standard genome sequencing and annotation.</title>
        <authorList>
            <consortium name="The Broad Institute Genomics Platform"/>
            <consortium name="The Broad Institute Genome Sequencing Center for Infectious Disease"/>
            <person name="Wu L."/>
            <person name="Ma J."/>
        </authorList>
    </citation>
    <scope>NUCLEOTIDE SEQUENCE [LARGE SCALE GENOMIC DNA]</scope>
    <source>
        <strain evidence="8">JCM 17926</strain>
    </source>
</reference>
<dbReference type="PROSITE" id="PS51296">
    <property type="entry name" value="RIESKE"/>
    <property type="match status" value="1"/>
</dbReference>
<evidence type="ECO:0000256" key="1">
    <source>
        <dbReference type="ARBA" id="ARBA00022714"/>
    </source>
</evidence>
<dbReference type="Proteomes" id="UP001500552">
    <property type="component" value="Unassembled WGS sequence"/>
</dbReference>
<dbReference type="InterPro" id="IPR017941">
    <property type="entry name" value="Rieske_2Fe-2S"/>
</dbReference>
<keyword evidence="1" id="KW-0001">2Fe-2S</keyword>
<protein>
    <recommendedName>
        <fullName evidence="6">Rieske domain-containing protein</fullName>
    </recommendedName>
</protein>
<sequence>MRKRWALLPLLLLFVTACRDSNGAGPRIPDVVVDEQINVNSQLFPMLRQDGGYAYIPGGYKGLLVVRQNAGQYYAFERACPYDPTASCSEIKVDASNLFIVDDCCGSQFNLQGEVTGGPAVYGLRQYQTALMGSVLYIKN</sequence>
<proteinExistence type="predicted"/>
<organism evidence="7 8">
    <name type="scientific">Pontibacter saemangeumensis</name>
    <dbReference type="NCBI Taxonomy" id="1084525"/>
    <lineage>
        <taxon>Bacteria</taxon>
        <taxon>Pseudomonadati</taxon>
        <taxon>Bacteroidota</taxon>
        <taxon>Cytophagia</taxon>
        <taxon>Cytophagales</taxon>
        <taxon>Hymenobacteraceae</taxon>
        <taxon>Pontibacter</taxon>
    </lineage>
</organism>
<feature type="signal peptide" evidence="5">
    <location>
        <begin position="1"/>
        <end position="19"/>
    </location>
</feature>
<evidence type="ECO:0000256" key="4">
    <source>
        <dbReference type="ARBA" id="ARBA00023014"/>
    </source>
</evidence>
<dbReference type="SUPFAM" id="SSF50022">
    <property type="entry name" value="ISP domain"/>
    <property type="match status" value="1"/>
</dbReference>
<dbReference type="InterPro" id="IPR036922">
    <property type="entry name" value="Rieske_2Fe-2S_sf"/>
</dbReference>
<evidence type="ECO:0000256" key="3">
    <source>
        <dbReference type="ARBA" id="ARBA00023004"/>
    </source>
</evidence>
<keyword evidence="3" id="KW-0408">Iron</keyword>
<evidence type="ECO:0000256" key="5">
    <source>
        <dbReference type="SAM" id="SignalP"/>
    </source>
</evidence>
<accession>A0ABP8LTF7</accession>
<dbReference type="RefSeq" id="WP_345159701.1">
    <property type="nucleotide sequence ID" value="NZ_BAABHC010000014.1"/>
</dbReference>
<evidence type="ECO:0000256" key="2">
    <source>
        <dbReference type="ARBA" id="ARBA00022723"/>
    </source>
</evidence>
<evidence type="ECO:0000313" key="8">
    <source>
        <dbReference type="Proteomes" id="UP001500552"/>
    </source>
</evidence>
<name>A0ABP8LTF7_9BACT</name>
<keyword evidence="4" id="KW-0411">Iron-sulfur</keyword>
<keyword evidence="5" id="KW-0732">Signal</keyword>
<dbReference type="PROSITE" id="PS51257">
    <property type="entry name" value="PROKAR_LIPOPROTEIN"/>
    <property type="match status" value="1"/>
</dbReference>
<dbReference type="EMBL" id="BAABHC010000014">
    <property type="protein sequence ID" value="GAA4434933.1"/>
    <property type="molecule type" value="Genomic_DNA"/>
</dbReference>
<keyword evidence="8" id="KW-1185">Reference proteome</keyword>
<feature type="chain" id="PRO_5045749043" description="Rieske domain-containing protein" evidence="5">
    <location>
        <begin position="20"/>
        <end position="140"/>
    </location>
</feature>
<feature type="domain" description="Rieske" evidence="6">
    <location>
        <begin position="63"/>
        <end position="138"/>
    </location>
</feature>